<feature type="region of interest" description="Disordered" evidence="1">
    <location>
        <begin position="1"/>
        <end position="34"/>
    </location>
</feature>
<dbReference type="SUPFAM" id="SSF56672">
    <property type="entry name" value="DNA/RNA polymerases"/>
    <property type="match status" value="1"/>
</dbReference>
<dbReference type="PANTHER" id="PTHR24559:SF438">
    <property type="entry name" value="PEPTIDASE A2 DOMAIN-CONTAINING PROTEIN"/>
    <property type="match status" value="1"/>
</dbReference>
<sequence>MATLRYVHQMDNDGGDDRAGGAVAKHSAEETTVMTENEETVMTAADRGTATAQVAVPADSDEVSASEEDGETMDDARVTEEGATVATKTTKIDGTTEAEPSPLELGMELTNEAMVNLGSVAAVRMTGKRSKRAAKQLRVQRARAKTKDKHGDNEVERVVAELERERVLRRQHQADEARGELEARRHHRAAGDEVRADERARVNLVRHDSATADGEAGGDGEANVEAGDGLPTAAMLVDSAQQLLKINSGARYSGAGTNWMARGERKRVDAPVAYVEGIGGFLLDVLGVWTFDMVNVYEQQVTIEACIIEGCTSEFLVGVDFLGGRRATMDFDRGEVRYAERGQGVIIPFRTAEPKDDSAVAAVRLVSATNLQRSAVQTVEVAVAAPGGEDGVFLPTVNNGAVLLAAAVAKVEKGKALIPAINMHGGRLKLPSRKELGVWIPINQDIELLTMQGELQPERVQAWLDELGDTSTPLDDEHDVDIGAEKPDARALILRSLRAYRVLDNAQDECPPATTLNVEHHIDTGDAAPIMMRRRRQAQTEDAVVDSNVDAMLSAGVIEHGEGAWGFPVVLVRKKDGCVRFCVDYRALNSVTRKDVYGLTKP</sequence>
<dbReference type="EMBL" id="QXFT01000655">
    <property type="protein sequence ID" value="KAE9338659.1"/>
    <property type="molecule type" value="Genomic_DNA"/>
</dbReference>
<dbReference type="Proteomes" id="UP000434957">
    <property type="component" value="Unassembled WGS sequence"/>
</dbReference>
<dbReference type="InterPro" id="IPR043502">
    <property type="entry name" value="DNA/RNA_pol_sf"/>
</dbReference>
<feature type="compositionally biased region" description="Low complexity" evidence="1">
    <location>
        <begin position="20"/>
        <end position="34"/>
    </location>
</feature>
<dbReference type="PANTHER" id="PTHR24559">
    <property type="entry name" value="TRANSPOSON TY3-I GAG-POL POLYPROTEIN"/>
    <property type="match status" value="1"/>
</dbReference>
<feature type="compositionally biased region" description="Acidic residues" evidence="1">
    <location>
        <begin position="59"/>
        <end position="73"/>
    </location>
</feature>
<evidence type="ECO:0000256" key="1">
    <source>
        <dbReference type="SAM" id="MobiDB-lite"/>
    </source>
</evidence>
<organism evidence="2 3">
    <name type="scientific">Phytophthora rubi</name>
    <dbReference type="NCBI Taxonomy" id="129364"/>
    <lineage>
        <taxon>Eukaryota</taxon>
        <taxon>Sar</taxon>
        <taxon>Stramenopiles</taxon>
        <taxon>Oomycota</taxon>
        <taxon>Peronosporomycetes</taxon>
        <taxon>Peronosporales</taxon>
        <taxon>Peronosporaceae</taxon>
        <taxon>Phytophthora</taxon>
    </lineage>
</organism>
<accession>A0A6A4FAX6</accession>
<feature type="compositionally biased region" description="Basic and acidic residues" evidence="1">
    <location>
        <begin position="8"/>
        <end position="19"/>
    </location>
</feature>
<reference evidence="2 3" key="1">
    <citation type="submission" date="2018-08" db="EMBL/GenBank/DDBJ databases">
        <title>Genomic investigation of the strawberry pathogen Phytophthora fragariae indicates pathogenicity is determined by transcriptional variation in three key races.</title>
        <authorList>
            <person name="Adams T.M."/>
            <person name="Armitage A.D."/>
            <person name="Sobczyk M.K."/>
            <person name="Bates H.J."/>
            <person name="Dunwell J.M."/>
            <person name="Nellist C.F."/>
            <person name="Harrison R.J."/>
        </authorList>
    </citation>
    <scope>NUCLEOTIDE SEQUENCE [LARGE SCALE GENOMIC DNA]</scope>
    <source>
        <strain evidence="2 3">SCRP333</strain>
    </source>
</reference>
<protein>
    <recommendedName>
        <fullName evidence="4">Reverse transcriptase domain-containing protein</fullName>
    </recommendedName>
</protein>
<evidence type="ECO:0000313" key="3">
    <source>
        <dbReference type="Proteomes" id="UP000434957"/>
    </source>
</evidence>
<feature type="region of interest" description="Disordered" evidence="1">
    <location>
        <begin position="174"/>
        <end position="194"/>
    </location>
</feature>
<dbReference type="InterPro" id="IPR053134">
    <property type="entry name" value="RNA-dir_DNA_polymerase"/>
</dbReference>
<evidence type="ECO:0000313" key="2">
    <source>
        <dbReference type="EMBL" id="KAE9338659.1"/>
    </source>
</evidence>
<keyword evidence="3" id="KW-1185">Reference proteome</keyword>
<comment type="caution">
    <text evidence="2">The sequence shown here is derived from an EMBL/GenBank/DDBJ whole genome shotgun (WGS) entry which is preliminary data.</text>
</comment>
<gene>
    <name evidence="2" type="ORF">PR003_g11394</name>
</gene>
<feature type="region of interest" description="Disordered" evidence="1">
    <location>
        <begin position="50"/>
        <end position="74"/>
    </location>
</feature>
<evidence type="ECO:0008006" key="4">
    <source>
        <dbReference type="Google" id="ProtNLM"/>
    </source>
</evidence>
<dbReference type="Gene3D" id="3.10.10.10">
    <property type="entry name" value="HIV Type 1 Reverse Transcriptase, subunit A, domain 1"/>
    <property type="match status" value="1"/>
</dbReference>
<dbReference type="AlphaFoldDB" id="A0A6A4FAX6"/>
<proteinExistence type="predicted"/>
<name>A0A6A4FAX6_9STRA</name>